<dbReference type="EMBL" id="JACNMF010000002">
    <property type="protein sequence ID" value="MBC3758246.1"/>
    <property type="molecule type" value="Genomic_DNA"/>
</dbReference>
<name>A0A923HBW1_9FLAO</name>
<keyword evidence="3" id="KW-1185">Reference proteome</keyword>
<evidence type="ECO:0000256" key="1">
    <source>
        <dbReference type="SAM" id="SignalP"/>
    </source>
</evidence>
<keyword evidence="1" id="KW-0732">Signal</keyword>
<evidence type="ECO:0008006" key="4">
    <source>
        <dbReference type="Google" id="ProtNLM"/>
    </source>
</evidence>
<comment type="caution">
    <text evidence="2">The sequence shown here is derived from an EMBL/GenBank/DDBJ whole genome shotgun (WGS) entry which is preliminary data.</text>
</comment>
<evidence type="ECO:0000313" key="3">
    <source>
        <dbReference type="Proteomes" id="UP000656244"/>
    </source>
</evidence>
<protein>
    <recommendedName>
        <fullName evidence="4">Lipoprotein</fullName>
    </recommendedName>
</protein>
<proteinExistence type="predicted"/>
<dbReference type="PROSITE" id="PS51257">
    <property type="entry name" value="PROKAR_LIPOPROTEIN"/>
    <property type="match status" value="1"/>
</dbReference>
<sequence>MKTQTFLLKSFLCITLFVLASCTTNNEDGEESLIAPTLPPEASMVMDFSGFENTTKPAGNKLSESVDKSNWAYAAVVVGVWHTSLVTTLAVPVASFRTALRHQAEYKGDATWEWAYTVDGFTGQYSARLTGQLVGNEVLWTMYVTRTGINAFEEFVWFSGVSKTDGKSGYWLLNHSSDFPEDLLRIDWEVQNEEIGDIKYTYVRELNNERQVDKFKNSYINYGLQLGTYDAFYDVYAYDTNSGQFVNADIEWSRANHLGRVMAEYYFGDTDWRCWDSAGENQVCP</sequence>
<accession>A0A923HBW1</accession>
<feature type="signal peptide" evidence="1">
    <location>
        <begin position="1"/>
        <end position="20"/>
    </location>
</feature>
<dbReference type="AlphaFoldDB" id="A0A923HBW1"/>
<evidence type="ECO:0000313" key="2">
    <source>
        <dbReference type="EMBL" id="MBC3758246.1"/>
    </source>
</evidence>
<reference evidence="2" key="1">
    <citation type="submission" date="2020-08" db="EMBL/GenBank/DDBJ databases">
        <title>Hyunsoonleella sp. strain SJ7 genome sequencing and assembly.</title>
        <authorList>
            <person name="Kim I."/>
        </authorList>
    </citation>
    <scope>NUCLEOTIDE SEQUENCE</scope>
    <source>
        <strain evidence="2">SJ7</strain>
    </source>
</reference>
<organism evidence="2 3">
    <name type="scientific">Hyunsoonleella aquatilis</name>
    <dbReference type="NCBI Taxonomy" id="2762758"/>
    <lineage>
        <taxon>Bacteria</taxon>
        <taxon>Pseudomonadati</taxon>
        <taxon>Bacteroidota</taxon>
        <taxon>Flavobacteriia</taxon>
        <taxon>Flavobacteriales</taxon>
        <taxon>Flavobacteriaceae</taxon>
    </lineage>
</organism>
<gene>
    <name evidence="2" type="ORF">H7U19_07515</name>
</gene>
<feature type="chain" id="PRO_5037185528" description="Lipoprotein" evidence="1">
    <location>
        <begin position="21"/>
        <end position="285"/>
    </location>
</feature>
<dbReference type="RefSeq" id="WP_186560838.1">
    <property type="nucleotide sequence ID" value="NZ_JACNMF010000002.1"/>
</dbReference>
<dbReference type="Proteomes" id="UP000656244">
    <property type="component" value="Unassembled WGS sequence"/>
</dbReference>